<organism evidence="2 3">
    <name type="scientific">Nocardia cerradoensis</name>
    <dbReference type="NCBI Taxonomy" id="85688"/>
    <lineage>
        <taxon>Bacteria</taxon>
        <taxon>Bacillati</taxon>
        <taxon>Actinomycetota</taxon>
        <taxon>Actinomycetes</taxon>
        <taxon>Mycobacteriales</taxon>
        <taxon>Nocardiaceae</taxon>
        <taxon>Nocardia</taxon>
    </lineage>
</organism>
<proteinExistence type="predicted"/>
<comment type="caution">
    <text evidence="2">The sequence shown here is derived from an EMBL/GenBank/DDBJ whole genome shotgun (WGS) entry which is preliminary data.</text>
</comment>
<reference evidence="2 3" key="1">
    <citation type="submission" date="2017-07" db="EMBL/GenBank/DDBJ databases">
        <title>First draft Genome Sequence of Nocardia cerradoensis isolated from human infection.</title>
        <authorList>
            <person name="Carrasco G."/>
        </authorList>
    </citation>
    <scope>NUCLEOTIDE SEQUENCE [LARGE SCALE GENOMIC DNA]</scope>
    <source>
        <strain evidence="2 3">CNM20130759</strain>
    </source>
</reference>
<evidence type="ECO:0000313" key="3">
    <source>
        <dbReference type="Proteomes" id="UP000215506"/>
    </source>
</evidence>
<dbReference type="PANTHER" id="PTHR35585:SF1">
    <property type="entry name" value="HHE DOMAIN PROTEIN (AFU_ORTHOLOGUE AFUA_4G00730)"/>
    <property type="match status" value="1"/>
</dbReference>
<dbReference type="PANTHER" id="PTHR35585">
    <property type="entry name" value="HHE DOMAIN PROTEIN (AFU_ORTHOLOGUE AFUA_4G00730)"/>
    <property type="match status" value="1"/>
</dbReference>
<protein>
    <submittedName>
        <fullName evidence="2">Uncharacterized protein</fullName>
    </submittedName>
</protein>
<evidence type="ECO:0000256" key="1">
    <source>
        <dbReference type="SAM" id="MobiDB-lite"/>
    </source>
</evidence>
<sequence length="74" mass="7951">MWPRLSEAQSPAELEQLGDKMQAAKKFAPTRPHPSTPSNPATLKSAGLLAAVLDKVRDFVSGRRAHQPPTPPPA</sequence>
<dbReference type="RefSeq" id="WP_094026295.1">
    <property type="nucleotide sequence ID" value="NZ_NGAF01000009.1"/>
</dbReference>
<keyword evidence="3" id="KW-1185">Reference proteome</keyword>
<gene>
    <name evidence="2" type="ORF">B7C42_04276</name>
</gene>
<dbReference type="AlphaFoldDB" id="A0A231H3H0"/>
<accession>A0A231H3H0</accession>
<evidence type="ECO:0000313" key="2">
    <source>
        <dbReference type="EMBL" id="OXR43409.1"/>
    </source>
</evidence>
<name>A0A231H3H0_9NOCA</name>
<dbReference type="EMBL" id="NGAF01000009">
    <property type="protein sequence ID" value="OXR43409.1"/>
    <property type="molecule type" value="Genomic_DNA"/>
</dbReference>
<dbReference type="Proteomes" id="UP000215506">
    <property type="component" value="Unassembled WGS sequence"/>
</dbReference>
<feature type="region of interest" description="Disordered" evidence="1">
    <location>
        <begin position="18"/>
        <end position="42"/>
    </location>
</feature>